<evidence type="ECO:0000256" key="3">
    <source>
        <dbReference type="ARBA" id="ARBA00022475"/>
    </source>
</evidence>
<evidence type="ECO:0000256" key="4">
    <source>
        <dbReference type="ARBA" id="ARBA00022692"/>
    </source>
</evidence>
<evidence type="ECO:0000256" key="2">
    <source>
        <dbReference type="ARBA" id="ARBA00007776"/>
    </source>
</evidence>
<comment type="caution">
    <text evidence="9">The sequence shown here is derived from an EMBL/GenBank/DDBJ whole genome shotgun (WGS) entry which is preliminary data.</text>
</comment>
<dbReference type="NCBIfam" id="TIGR03426">
    <property type="entry name" value="shape_MreD"/>
    <property type="match status" value="1"/>
</dbReference>
<reference evidence="10" key="1">
    <citation type="journal article" date="2019" name="Int. J. Syst. Evol. Microbiol.">
        <title>The Global Catalogue of Microorganisms (GCM) 10K type strain sequencing project: providing services to taxonomists for standard genome sequencing and annotation.</title>
        <authorList>
            <consortium name="The Broad Institute Genomics Platform"/>
            <consortium name="The Broad Institute Genome Sequencing Center for Infectious Disease"/>
            <person name="Wu L."/>
            <person name="Ma J."/>
        </authorList>
    </citation>
    <scope>NUCLEOTIDE SEQUENCE [LARGE SCALE GENOMIC DNA]</scope>
    <source>
        <strain evidence="10">CGMCC 1.12295</strain>
    </source>
</reference>
<organism evidence="9 10">
    <name type="scientific">Siminovitchia sediminis</name>
    <dbReference type="NCBI Taxonomy" id="1274353"/>
    <lineage>
        <taxon>Bacteria</taxon>
        <taxon>Bacillati</taxon>
        <taxon>Bacillota</taxon>
        <taxon>Bacilli</taxon>
        <taxon>Bacillales</taxon>
        <taxon>Bacillaceae</taxon>
        <taxon>Siminovitchia</taxon>
    </lineage>
</organism>
<evidence type="ECO:0000313" key="9">
    <source>
        <dbReference type="EMBL" id="MFD1705574.1"/>
    </source>
</evidence>
<dbReference type="RefSeq" id="WP_380772099.1">
    <property type="nucleotide sequence ID" value="NZ_JBHUEO010000004.1"/>
</dbReference>
<feature type="transmembrane region" description="Helical" evidence="8">
    <location>
        <begin position="34"/>
        <end position="52"/>
    </location>
</feature>
<name>A0ABW4KCP2_9BACI</name>
<evidence type="ECO:0000313" key="10">
    <source>
        <dbReference type="Proteomes" id="UP001597301"/>
    </source>
</evidence>
<feature type="transmembrane region" description="Helical" evidence="8">
    <location>
        <begin position="100"/>
        <end position="128"/>
    </location>
</feature>
<comment type="similarity">
    <text evidence="2">Belongs to the MreD family.</text>
</comment>
<accession>A0ABW4KCP2</accession>
<feature type="transmembrane region" description="Helical" evidence="8">
    <location>
        <begin position="59"/>
        <end position="88"/>
    </location>
</feature>
<feature type="transmembrane region" description="Helical" evidence="8">
    <location>
        <begin position="140"/>
        <end position="162"/>
    </location>
</feature>
<dbReference type="EMBL" id="JBHUEO010000004">
    <property type="protein sequence ID" value="MFD1705574.1"/>
    <property type="molecule type" value="Genomic_DNA"/>
</dbReference>
<keyword evidence="7 8" id="KW-0472">Membrane</keyword>
<dbReference type="Pfam" id="PF04093">
    <property type="entry name" value="MreD"/>
    <property type="match status" value="1"/>
</dbReference>
<dbReference type="Proteomes" id="UP001597301">
    <property type="component" value="Unassembled WGS sequence"/>
</dbReference>
<protein>
    <submittedName>
        <fullName evidence="9">Rod shape-determining protein MreD</fullName>
    </submittedName>
</protein>
<evidence type="ECO:0000256" key="5">
    <source>
        <dbReference type="ARBA" id="ARBA00022960"/>
    </source>
</evidence>
<sequence>MKRFILPLVTVVCFYADSLYVEFFPSFSLISDWVVTPRFLLVVLILMGIYYYRNVTLIYAAIFGLLFDIYYTGLIGVYLFLFPISIYIASKMTKVLQINVFTAGLITIVMLSLVEILVYVLNLFLFNVQVATSPFVFDRLLPTLFMNLVFYLLIFFPFTIWLQKRKKEVNDE</sequence>
<evidence type="ECO:0000256" key="7">
    <source>
        <dbReference type="ARBA" id="ARBA00023136"/>
    </source>
</evidence>
<keyword evidence="6 8" id="KW-1133">Transmembrane helix</keyword>
<keyword evidence="10" id="KW-1185">Reference proteome</keyword>
<keyword evidence="4 8" id="KW-0812">Transmembrane</keyword>
<evidence type="ECO:0000256" key="8">
    <source>
        <dbReference type="SAM" id="Phobius"/>
    </source>
</evidence>
<dbReference type="InterPro" id="IPR007227">
    <property type="entry name" value="Cell_shape_determining_MreD"/>
</dbReference>
<proteinExistence type="inferred from homology"/>
<evidence type="ECO:0000256" key="6">
    <source>
        <dbReference type="ARBA" id="ARBA00022989"/>
    </source>
</evidence>
<gene>
    <name evidence="9" type="primary">mreD</name>
    <name evidence="9" type="ORF">ACFSCZ_02265</name>
</gene>
<keyword evidence="3" id="KW-1003">Cell membrane</keyword>
<evidence type="ECO:0000256" key="1">
    <source>
        <dbReference type="ARBA" id="ARBA00004651"/>
    </source>
</evidence>
<keyword evidence="5" id="KW-0133">Cell shape</keyword>
<comment type="subcellular location">
    <subcellularLocation>
        <location evidence="1">Cell membrane</location>
        <topology evidence="1">Multi-pass membrane protein</topology>
    </subcellularLocation>
</comment>